<dbReference type="EMBL" id="CAJGYM010000133">
    <property type="protein sequence ID" value="CAD6198648.1"/>
    <property type="molecule type" value="Genomic_DNA"/>
</dbReference>
<protein>
    <recommendedName>
        <fullName evidence="4">N-acetylgalactosaminide beta-1,3-galactosyltransferase</fullName>
        <ecNumber evidence="4">2.4.1.122</ecNumber>
    </recommendedName>
</protein>
<dbReference type="AlphaFoldDB" id="A0A8S1HTN9"/>
<keyword evidence="15" id="KW-1185">Reference proteome</keyword>
<evidence type="ECO:0000256" key="7">
    <source>
        <dbReference type="ARBA" id="ARBA00022692"/>
    </source>
</evidence>
<evidence type="ECO:0000256" key="11">
    <source>
        <dbReference type="ARBA" id="ARBA00023136"/>
    </source>
</evidence>
<dbReference type="GO" id="GO:0016020">
    <property type="term" value="C:membrane"/>
    <property type="evidence" value="ECO:0007669"/>
    <property type="project" value="UniProtKB-SubCell"/>
</dbReference>
<keyword evidence="6" id="KW-0808">Transferase</keyword>
<feature type="transmembrane region" description="Helical" evidence="12">
    <location>
        <begin position="21"/>
        <end position="44"/>
    </location>
</feature>
<dbReference type="PANTHER" id="PTHR23033:SF14">
    <property type="entry name" value="GLYCOPROTEIN-N-ACETYLGALACTOSAMINE 3-BETA-GALACTOSYLTRANSFERASE 1-RELATED"/>
    <property type="match status" value="1"/>
</dbReference>
<reference evidence="14" key="1">
    <citation type="submission" date="2020-10" db="EMBL/GenBank/DDBJ databases">
        <authorList>
            <person name="Kikuchi T."/>
        </authorList>
    </citation>
    <scope>NUCLEOTIDE SEQUENCE</scope>
    <source>
        <strain evidence="14">NKZ352</strain>
    </source>
</reference>
<evidence type="ECO:0000313" key="15">
    <source>
        <dbReference type="Proteomes" id="UP000835052"/>
    </source>
</evidence>
<dbReference type="Gene3D" id="3.90.550.50">
    <property type="match status" value="1"/>
</dbReference>
<keyword evidence="8" id="KW-0547">Nucleotide-binding</keyword>
<evidence type="ECO:0000256" key="3">
    <source>
        <dbReference type="ARBA" id="ARBA00006462"/>
    </source>
</evidence>
<evidence type="ECO:0000256" key="6">
    <source>
        <dbReference type="ARBA" id="ARBA00022679"/>
    </source>
</evidence>
<comment type="subcellular location">
    <subcellularLocation>
        <location evidence="1">Membrane</location>
        <topology evidence="1">Single-pass type II membrane protein</topology>
    </subcellularLocation>
</comment>
<dbReference type="PANTHER" id="PTHR23033">
    <property type="entry name" value="BETA1,3-GALACTOSYLTRANSFERASE"/>
    <property type="match status" value="1"/>
</dbReference>
<evidence type="ECO:0000256" key="1">
    <source>
        <dbReference type="ARBA" id="ARBA00004606"/>
    </source>
</evidence>
<dbReference type="InterPro" id="IPR003378">
    <property type="entry name" value="Fringe-like_glycosylTrfase"/>
</dbReference>
<evidence type="ECO:0000256" key="2">
    <source>
        <dbReference type="ARBA" id="ARBA00004922"/>
    </source>
</evidence>
<feature type="domain" description="Fringe-like glycosyltransferase" evidence="13">
    <location>
        <begin position="131"/>
        <end position="205"/>
    </location>
</feature>
<dbReference type="GO" id="GO:0016263">
    <property type="term" value="F:glycoprotein-N-acetylgalactosamine 3-beta-galactosyltransferase activity"/>
    <property type="evidence" value="ECO:0007669"/>
    <property type="project" value="UniProtKB-EC"/>
</dbReference>
<sequence length="294" mass="34108">MRFDWKNWCFRRRRCKLRTRTVRKWAFFVFGLAVGSKFVSLLGYRHQHHPVEPELVIPSTTDSSKCPLSPRLLCFGHDIHSQLRKSQSRTGNMGETVRQATFRQFGPKERHSDASDKSLAENGLFKLHDGYLNNFDWFMKVDDDTYIIMEHLKELLAKYSPDDPVALGHKMRLGSHIKGLEYHSGGAGYVFTRESLRRFVKTVQMLEENRDKHVDLGLEDVHTAYVWKKANVTIVETSDENLALRFAPIHIAHILTPELRPKWLKSMEKPLPEKNALSNKLFDALVHTPRQADT</sequence>
<evidence type="ECO:0000313" key="14">
    <source>
        <dbReference type="EMBL" id="CAD6198648.1"/>
    </source>
</evidence>
<comment type="similarity">
    <text evidence="3">Belongs to the glycosyltransferase 31 family. Beta3-Gal-T subfamily.</text>
</comment>
<keyword evidence="10 12" id="KW-1133">Transmembrane helix</keyword>
<evidence type="ECO:0000256" key="4">
    <source>
        <dbReference type="ARBA" id="ARBA00012557"/>
    </source>
</evidence>
<dbReference type="Pfam" id="PF02434">
    <property type="entry name" value="Fringe"/>
    <property type="match status" value="1"/>
</dbReference>
<gene>
    <name evidence="14" type="ORF">CAUJ_LOCUS14554</name>
</gene>
<organism evidence="14 15">
    <name type="scientific">Caenorhabditis auriculariae</name>
    <dbReference type="NCBI Taxonomy" id="2777116"/>
    <lineage>
        <taxon>Eukaryota</taxon>
        <taxon>Metazoa</taxon>
        <taxon>Ecdysozoa</taxon>
        <taxon>Nematoda</taxon>
        <taxon>Chromadorea</taxon>
        <taxon>Rhabditida</taxon>
        <taxon>Rhabditina</taxon>
        <taxon>Rhabditomorpha</taxon>
        <taxon>Rhabditoidea</taxon>
        <taxon>Rhabditidae</taxon>
        <taxon>Peloderinae</taxon>
        <taxon>Caenorhabditis</taxon>
    </lineage>
</organism>
<keyword evidence="7 12" id="KW-0812">Transmembrane</keyword>
<proteinExistence type="inferred from homology"/>
<dbReference type="Proteomes" id="UP000835052">
    <property type="component" value="Unassembled WGS sequence"/>
</dbReference>
<evidence type="ECO:0000256" key="10">
    <source>
        <dbReference type="ARBA" id="ARBA00022989"/>
    </source>
</evidence>
<evidence type="ECO:0000256" key="9">
    <source>
        <dbReference type="ARBA" id="ARBA00022968"/>
    </source>
</evidence>
<keyword evidence="5" id="KW-0328">Glycosyltransferase</keyword>
<dbReference type="OrthoDB" id="414175at2759"/>
<dbReference type="EC" id="2.4.1.122" evidence="4"/>
<comment type="pathway">
    <text evidence="2">Protein modification; protein glycosylation.</text>
</comment>
<evidence type="ECO:0000259" key="13">
    <source>
        <dbReference type="Pfam" id="PF02434"/>
    </source>
</evidence>
<evidence type="ECO:0000256" key="8">
    <source>
        <dbReference type="ARBA" id="ARBA00022741"/>
    </source>
</evidence>
<keyword evidence="9" id="KW-0735">Signal-anchor</keyword>
<comment type="caution">
    <text evidence="14">The sequence shown here is derived from an EMBL/GenBank/DDBJ whole genome shotgun (WGS) entry which is preliminary data.</text>
</comment>
<keyword evidence="11 12" id="KW-0472">Membrane</keyword>
<accession>A0A8S1HTN9</accession>
<dbReference type="GO" id="GO:0000166">
    <property type="term" value="F:nucleotide binding"/>
    <property type="evidence" value="ECO:0007669"/>
    <property type="project" value="UniProtKB-KW"/>
</dbReference>
<evidence type="ECO:0000256" key="5">
    <source>
        <dbReference type="ARBA" id="ARBA00022676"/>
    </source>
</evidence>
<name>A0A8S1HTN9_9PELO</name>
<dbReference type="InterPro" id="IPR026050">
    <property type="entry name" value="C1GALT1/C1GALT1_chp1"/>
</dbReference>
<evidence type="ECO:0000256" key="12">
    <source>
        <dbReference type="SAM" id="Phobius"/>
    </source>
</evidence>